<keyword evidence="4" id="KW-1185">Reference proteome</keyword>
<keyword evidence="1" id="KW-1133">Transmembrane helix</keyword>
<evidence type="ECO:0000313" key="3">
    <source>
        <dbReference type="EMBL" id="MBO0334940.1"/>
    </source>
</evidence>
<dbReference type="EMBL" id="JAFLNC010000005">
    <property type="protein sequence ID" value="MBO0334940.1"/>
    <property type="molecule type" value="Genomic_DNA"/>
</dbReference>
<evidence type="ECO:0000313" key="4">
    <source>
        <dbReference type="Proteomes" id="UP000664761"/>
    </source>
</evidence>
<proteinExistence type="predicted"/>
<evidence type="ECO:0000256" key="2">
    <source>
        <dbReference type="SAM" id="SignalP"/>
    </source>
</evidence>
<feature type="signal peptide" evidence="2">
    <location>
        <begin position="1"/>
        <end position="18"/>
    </location>
</feature>
<keyword evidence="2" id="KW-0732">Signal</keyword>
<evidence type="ECO:0000256" key="1">
    <source>
        <dbReference type="SAM" id="Phobius"/>
    </source>
</evidence>
<keyword evidence="1" id="KW-0472">Membrane</keyword>
<reference evidence="3 4" key="1">
    <citation type="submission" date="2021-03" db="EMBL/GenBank/DDBJ databases">
        <title>Sneathiella sp. CAU 1612 isolated from Kang Won-do.</title>
        <authorList>
            <person name="Kim W."/>
        </authorList>
    </citation>
    <scope>NUCLEOTIDE SEQUENCE [LARGE SCALE GENOMIC DNA]</scope>
    <source>
        <strain evidence="3 4">CAU 1612</strain>
    </source>
</reference>
<dbReference type="RefSeq" id="WP_207047256.1">
    <property type="nucleotide sequence ID" value="NZ_JAFLNC010000005.1"/>
</dbReference>
<comment type="caution">
    <text evidence="3">The sequence shown here is derived from an EMBL/GenBank/DDBJ whole genome shotgun (WGS) entry which is preliminary data.</text>
</comment>
<evidence type="ECO:0008006" key="5">
    <source>
        <dbReference type="Google" id="ProtNLM"/>
    </source>
</evidence>
<protein>
    <recommendedName>
        <fullName evidence="5">VPLPA-CTERM sorting domain-containing protein</fullName>
    </recommendedName>
</protein>
<sequence length="176" mass="19129">MIRILALVLCLLPISANAAIYNFIGQGTTFTGTESISNKALLSFEIDESDFGSRISLDQSNNGVFKLIFDGTIDQTSVRWNDFNVPPGIGCLWECAYAETDLNGTLVDFTWLAFEMPGSYSANLAGFETRDTRIGNLYSSGKWTISPVPLPAALPLFGAGLLAFAAIRKFRVIGRS</sequence>
<gene>
    <name evidence="3" type="ORF">J0X12_15040</name>
</gene>
<dbReference type="Proteomes" id="UP000664761">
    <property type="component" value="Unassembled WGS sequence"/>
</dbReference>
<accession>A0ABS3F8U3</accession>
<name>A0ABS3F8U3_9PROT</name>
<organism evidence="3 4">
    <name type="scientific">Sneathiella sedimenti</name>
    <dbReference type="NCBI Taxonomy" id="2816034"/>
    <lineage>
        <taxon>Bacteria</taxon>
        <taxon>Pseudomonadati</taxon>
        <taxon>Pseudomonadota</taxon>
        <taxon>Alphaproteobacteria</taxon>
        <taxon>Sneathiellales</taxon>
        <taxon>Sneathiellaceae</taxon>
        <taxon>Sneathiella</taxon>
    </lineage>
</organism>
<keyword evidence="1" id="KW-0812">Transmembrane</keyword>
<feature type="chain" id="PRO_5045402480" description="VPLPA-CTERM sorting domain-containing protein" evidence="2">
    <location>
        <begin position="19"/>
        <end position="176"/>
    </location>
</feature>
<feature type="transmembrane region" description="Helical" evidence="1">
    <location>
        <begin position="148"/>
        <end position="167"/>
    </location>
</feature>